<dbReference type="Gene3D" id="2.40.50.100">
    <property type="match status" value="1"/>
</dbReference>
<evidence type="ECO:0000313" key="4">
    <source>
        <dbReference type="Proteomes" id="UP000824179"/>
    </source>
</evidence>
<comment type="caution">
    <text evidence="3">The sequence shown here is derived from an EMBL/GenBank/DDBJ whole genome shotgun (WGS) entry which is preliminary data.</text>
</comment>
<dbReference type="PROSITE" id="PS00188">
    <property type="entry name" value="BIOTIN"/>
    <property type="match status" value="1"/>
</dbReference>
<dbReference type="InterPro" id="IPR011053">
    <property type="entry name" value="Single_hybrid_motif"/>
</dbReference>
<dbReference type="Proteomes" id="UP000824179">
    <property type="component" value="Unassembled WGS sequence"/>
</dbReference>
<sequence length="118" mass="12167">MRNFIVTIDGKSYSVGVEEVESGVTPAPVQTAQTASASVKPAAPAAVPEGEKVLSPFPGIIKNLLVENGAKVKKNQPVIVMEAMKMDNDITAPCDGTVTFAVIKGANVETGTVLAVIS</sequence>
<keyword evidence="1" id="KW-0092">Biotin</keyword>
<reference evidence="3" key="2">
    <citation type="journal article" date="2021" name="PeerJ">
        <title>Extensive microbial diversity within the chicken gut microbiome revealed by metagenomics and culture.</title>
        <authorList>
            <person name="Gilroy R."/>
            <person name="Ravi A."/>
            <person name="Getino M."/>
            <person name="Pursley I."/>
            <person name="Horton D.L."/>
            <person name="Alikhan N.F."/>
            <person name="Baker D."/>
            <person name="Gharbi K."/>
            <person name="Hall N."/>
            <person name="Watson M."/>
            <person name="Adriaenssens E.M."/>
            <person name="Foster-Nyarko E."/>
            <person name="Jarju S."/>
            <person name="Secka A."/>
            <person name="Antonio M."/>
            <person name="Oren A."/>
            <person name="Chaudhuri R.R."/>
            <person name="La Ragione R."/>
            <person name="Hildebrand F."/>
            <person name="Pallen M.J."/>
        </authorList>
    </citation>
    <scope>NUCLEOTIDE SEQUENCE</scope>
    <source>
        <strain evidence="3">ChiW25-3613</strain>
    </source>
</reference>
<protein>
    <submittedName>
        <fullName evidence="3">Acetyl-CoA carboxylase biotin carboxyl carrier protein subunit</fullName>
    </submittedName>
</protein>
<gene>
    <name evidence="3" type="ORF">IAB90_03420</name>
</gene>
<reference evidence="3" key="1">
    <citation type="submission" date="2020-10" db="EMBL/GenBank/DDBJ databases">
        <authorList>
            <person name="Gilroy R."/>
        </authorList>
    </citation>
    <scope>NUCLEOTIDE SEQUENCE</scope>
    <source>
        <strain evidence="3">ChiW25-3613</strain>
    </source>
</reference>
<feature type="domain" description="Lipoyl-binding" evidence="2">
    <location>
        <begin position="42"/>
        <end position="118"/>
    </location>
</feature>
<evidence type="ECO:0000313" key="3">
    <source>
        <dbReference type="EMBL" id="HIR39412.1"/>
    </source>
</evidence>
<organism evidence="3 4">
    <name type="scientific">Candidatus Coproplasma stercoripullorum</name>
    <dbReference type="NCBI Taxonomy" id="2840751"/>
    <lineage>
        <taxon>Bacteria</taxon>
        <taxon>Bacillati</taxon>
        <taxon>Bacillota</taxon>
        <taxon>Clostridia</taxon>
        <taxon>Eubacteriales</taxon>
        <taxon>Candidatus Coproplasma</taxon>
    </lineage>
</organism>
<evidence type="ECO:0000256" key="1">
    <source>
        <dbReference type="ARBA" id="ARBA00023267"/>
    </source>
</evidence>
<accession>A0A9D1AF98</accession>
<dbReference type="InterPro" id="IPR000089">
    <property type="entry name" value="Biotin_lipoyl"/>
</dbReference>
<proteinExistence type="predicted"/>
<dbReference type="PROSITE" id="PS50968">
    <property type="entry name" value="BIOTINYL_LIPOYL"/>
    <property type="match status" value="1"/>
</dbReference>
<name>A0A9D1AF98_9FIRM</name>
<dbReference type="PANTHER" id="PTHR45266:SF3">
    <property type="entry name" value="OXALOACETATE DECARBOXYLASE ALPHA CHAIN"/>
    <property type="match status" value="1"/>
</dbReference>
<dbReference type="EMBL" id="DVHB01000062">
    <property type="protein sequence ID" value="HIR39412.1"/>
    <property type="molecule type" value="Genomic_DNA"/>
</dbReference>
<dbReference type="Pfam" id="PF00364">
    <property type="entry name" value="Biotin_lipoyl"/>
    <property type="match status" value="1"/>
</dbReference>
<dbReference type="SUPFAM" id="SSF51230">
    <property type="entry name" value="Single hybrid motif"/>
    <property type="match status" value="1"/>
</dbReference>
<dbReference type="InterPro" id="IPR001882">
    <property type="entry name" value="Biotin_BS"/>
</dbReference>
<dbReference type="InterPro" id="IPR050709">
    <property type="entry name" value="Biotin_Carboxyl_Carrier/Decarb"/>
</dbReference>
<dbReference type="PANTHER" id="PTHR45266">
    <property type="entry name" value="OXALOACETATE DECARBOXYLASE ALPHA CHAIN"/>
    <property type="match status" value="1"/>
</dbReference>
<evidence type="ECO:0000259" key="2">
    <source>
        <dbReference type="PROSITE" id="PS50968"/>
    </source>
</evidence>
<dbReference type="FunFam" id="2.40.50.100:FF:000003">
    <property type="entry name" value="Acetyl-CoA carboxylase biotin carboxyl carrier protein"/>
    <property type="match status" value="1"/>
</dbReference>
<dbReference type="AlphaFoldDB" id="A0A9D1AF98"/>
<dbReference type="CDD" id="cd06850">
    <property type="entry name" value="biotinyl_domain"/>
    <property type="match status" value="1"/>
</dbReference>